<keyword evidence="1" id="KW-0472">Membrane</keyword>
<organism evidence="2 3">
    <name type="scientific">Mesohalobacter halotolerans</name>
    <dbReference type="NCBI Taxonomy" id="1883405"/>
    <lineage>
        <taxon>Bacteria</taxon>
        <taxon>Pseudomonadati</taxon>
        <taxon>Bacteroidota</taxon>
        <taxon>Flavobacteriia</taxon>
        <taxon>Flavobacteriales</taxon>
        <taxon>Flavobacteriaceae</taxon>
        <taxon>Mesohalobacter</taxon>
    </lineage>
</organism>
<feature type="transmembrane region" description="Helical" evidence="1">
    <location>
        <begin position="204"/>
        <end position="225"/>
    </location>
</feature>
<evidence type="ECO:0000256" key="1">
    <source>
        <dbReference type="SAM" id="Phobius"/>
    </source>
</evidence>
<dbReference type="RefSeq" id="WP_138930613.1">
    <property type="nucleotide sequence ID" value="NZ_SWMU01000001.1"/>
</dbReference>
<evidence type="ECO:0000313" key="2">
    <source>
        <dbReference type="EMBL" id="TKS56909.1"/>
    </source>
</evidence>
<dbReference type="Proteomes" id="UP000306552">
    <property type="component" value="Unassembled WGS sequence"/>
</dbReference>
<keyword evidence="3" id="KW-1185">Reference proteome</keyword>
<sequence length="314" mass="35623">MPKIQDKIGHKLIWSLKIFMTLIGFALVIWFVQSSKTEFDLLSNHWQAQPILTVWAVLILILGSVLNWYGEIKKWQKLVGYISFLEAIKQSLVGHSLSLFTTNKWGEYGGKCLFCAKAQSSKIIALTGLGHLSQLMITLIFGLLGLIMIYNKFDLFEVLELKWSWLILLSLILIGIAISFKVVRQKLLSIWLQFKSIKQEKTTSALFWSGFRYIVFAHQFLLLLWCFDADVGYVLGLSLISSVYILSSIVPVLAIGDVMVKGSLAVMLMSFFEFPVSAVLITVFLMWIGNVILPAVFGLLWLWSLQPAYLKSKV</sequence>
<dbReference type="AlphaFoldDB" id="A0A4U5TRM2"/>
<reference evidence="2 3" key="1">
    <citation type="submission" date="2019-04" db="EMBL/GenBank/DDBJ databases">
        <title>Psychroflexus halotolerans sp. nov., isolated from a marine solar saltern.</title>
        <authorList>
            <person name="Feng X."/>
        </authorList>
    </citation>
    <scope>NUCLEOTIDE SEQUENCE [LARGE SCALE GENOMIC DNA]</scope>
    <source>
        <strain evidence="2 3">WDS2C27</strain>
    </source>
</reference>
<evidence type="ECO:0008006" key="4">
    <source>
        <dbReference type="Google" id="ProtNLM"/>
    </source>
</evidence>
<name>A0A4U5TRM2_9FLAO</name>
<proteinExistence type="predicted"/>
<keyword evidence="1" id="KW-1133">Transmembrane helix</keyword>
<feature type="transmembrane region" description="Helical" evidence="1">
    <location>
        <begin position="291"/>
        <end position="310"/>
    </location>
</feature>
<feature type="transmembrane region" description="Helical" evidence="1">
    <location>
        <begin position="123"/>
        <end position="151"/>
    </location>
</feature>
<keyword evidence="1" id="KW-0812">Transmembrane</keyword>
<feature type="transmembrane region" description="Helical" evidence="1">
    <location>
        <begin position="12"/>
        <end position="32"/>
    </location>
</feature>
<feature type="transmembrane region" description="Helical" evidence="1">
    <location>
        <begin position="163"/>
        <end position="183"/>
    </location>
</feature>
<gene>
    <name evidence="2" type="ORF">FCN74_00335</name>
</gene>
<protein>
    <recommendedName>
        <fullName evidence="4">Lysylphosphatidylglycerol synthase TM region</fullName>
    </recommendedName>
</protein>
<feature type="transmembrane region" description="Helical" evidence="1">
    <location>
        <begin position="52"/>
        <end position="69"/>
    </location>
</feature>
<feature type="transmembrane region" description="Helical" evidence="1">
    <location>
        <begin position="231"/>
        <end position="253"/>
    </location>
</feature>
<feature type="transmembrane region" description="Helical" evidence="1">
    <location>
        <begin position="265"/>
        <end position="285"/>
    </location>
</feature>
<accession>A0A4U5TRM2</accession>
<dbReference type="EMBL" id="SWMU01000001">
    <property type="protein sequence ID" value="TKS56909.1"/>
    <property type="molecule type" value="Genomic_DNA"/>
</dbReference>
<evidence type="ECO:0000313" key="3">
    <source>
        <dbReference type="Proteomes" id="UP000306552"/>
    </source>
</evidence>
<comment type="caution">
    <text evidence="2">The sequence shown here is derived from an EMBL/GenBank/DDBJ whole genome shotgun (WGS) entry which is preliminary data.</text>
</comment>
<dbReference type="OrthoDB" id="1121314at2"/>